<keyword evidence="1" id="KW-0472">Membrane</keyword>
<feature type="transmembrane region" description="Helical" evidence="1">
    <location>
        <begin position="6"/>
        <end position="25"/>
    </location>
</feature>
<accession>A0A428K4M4</accession>
<name>A0A428K4M4_9FLAO</name>
<keyword evidence="3" id="KW-1185">Reference proteome</keyword>
<evidence type="ECO:0000313" key="2">
    <source>
        <dbReference type="EMBL" id="RSK41343.1"/>
    </source>
</evidence>
<keyword evidence="1" id="KW-1133">Transmembrane helix</keyword>
<protein>
    <submittedName>
        <fullName evidence="2">DUF3784 domain-containing protein</fullName>
    </submittedName>
</protein>
<dbReference type="InterPro" id="IPR017259">
    <property type="entry name" value="UCP037672"/>
</dbReference>
<dbReference type="Proteomes" id="UP000270620">
    <property type="component" value="Unassembled WGS sequence"/>
</dbReference>
<organism evidence="2 3">
    <name type="scientific">Mangrovimonas spongiae</name>
    <dbReference type="NCBI Taxonomy" id="2494697"/>
    <lineage>
        <taxon>Bacteria</taxon>
        <taxon>Pseudomonadati</taxon>
        <taxon>Bacteroidota</taxon>
        <taxon>Flavobacteriia</taxon>
        <taxon>Flavobacteriales</taxon>
        <taxon>Flavobacteriaceae</taxon>
        <taxon>Mangrovimonas</taxon>
    </lineage>
</organism>
<comment type="caution">
    <text evidence="2">The sequence shown here is derived from an EMBL/GenBank/DDBJ whole genome shotgun (WGS) entry which is preliminary data.</text>
</comment>
<reference evidence="2 3" key="1">
    <citation type="submission" date="2018-12" db="EMBL/GenBank/DDBJ databases">
        <title>Mangrovimonas spongiae sp. nov., a novel member of the genus Mangrovimonas isolated from marine sponge.</title>
        <authorList>
            <person name="Zhuang L."/>
            <person name="Luo L."/>
        </authorList>
    </citation>
    <scope>NUCLEOTIDE SEQUENCE [LARGE SCALE GENOMIC DNA]</scope>
    <source>
        <strain evidence="2 3">HN-E26</strain>
    </source>
</reference>
<evidence type="ECO:0000313" key="3">
    <source>
        <dbReference type="Proteomes" id="UP000270620"/>
    </source>
</evidence>
<dbReference type="EMBL" id="RWBG01000001">
    <property type="protein sequence ID" value="RSK41343.1"/>
    <property type="molecule type" value="Genomic_DNA"/>
</dbReference>
<dbReference type="Pfam" id="PF12650">
    <property type="entry name" value="DUF3784"/>
    <property type="match status" value="1"/>
</dbReference>
<sequence length="105" mass="12113">MILVAIIFIILGILIKHGKMYFLIAGYNTMTAEKKAKYNISEIATLMRNVMFAMAFLILLGYFVSNWLNKPNLEMIFMFIAILIGLPYLLIKANSNKYKIKQTKK</sequence>
<keyword evidence="1" id="KW-0812">Transmembrane</keyword>
<feature type="transmembrane region" description="Helical" evidence="1">
    <location>
        <begin position="76"/>
        <end position="95"/>
    </location>
</feature>
<proteinExistence type="predicted"/>
<evidence type="ECO:0000256" key="1">
    <source>
        <dbReference type="SAM" id="Phobius"/>
    </source>
</evidence>
<gene>
    <name evidence="2" type="ORF">EJA19_00275</name>
</gene>
<dbReference type="AlphaFoldDB" id="A0A428K4M4"/>
<feature type="transmembrane region" description="Helical" evidence="1">
    <location>
        <begin position="46"/>
        <end position="64"/>
    </location>
</feature>
<dbReference type="OrthoDB" id="836288at2"/>
<dbReference type="RefSeq" id="WP_125466340.1">
    <property type="nucleotide sequence ID" value="NZ_RWBG01000001.1"/>
</dbReference>